<name>A0ABP5RQS1_9ACTN</name>
<organism evidence="1 2">
    <name type="scientific">Kitasatospora cystarginea</name>
    <dbReference type="NCBI Taxonomy" id="58350"/>
    <lineage>
        <taxon>Bacteria</taxon>
        <taxon>Bacillati</taxon>
        <taxon>Actinomycetota</taxon>
        <taxon>Actinomycetes</taxon>
        <taxon>Kitasatosporales</taxon>
        <taxon>Streptomycetaceae</taxon>
        <taxon>Kitasatospora</taxon>
    </lineage>
</organism>
<comment type="caution">
    <text evidence="1">The sequence shown here is derived from an EMBL/GenBank/DDBJ whole genome shotgun (WGS) entry which is preliminary data.</text>
</comment>
<dbReference type="EMBL" id="BAAATR010000042">
    <property type="protein sequence ID" value="GAA2271200.1"/>
    <property type="molecule type" value="Genomic_DNA"/>
</dbReference>
<keyword evidence="2" id="KW-1185">Reference proteome</keyword>
<protein>
    <recommendedName>
        <fullName evidence="3">Transposase</fullName>
    </recommendedName>
</protein>
<evidence type="ECO:0008006" key="3">
    <source>
        <dbReference type="Google" id="ProtNLM"/>
    </source>
</evidence>
<dbReference type="InterPro" id="IPR009057">
    <property type="entry name" value="Homeodomain-like_sf"/>
</dbReference>
<evidence type="ECO:0000313" key="1">
    <source>
        <dbReference type="EMBL" id="GAA2271200.1"/>
    </source>
</evidence>
<accession>A0ABP5RQS1</accession>
<dbReference type="SUPFAM" id="SSF46689">
    <property type="entry name" value="Homeodomain-like"/>
    <property type="match status" value="1"/>
</dbReference>
<gene>
    <name evidence="1" type="ORF">GCM10010430_66360</name>
</gene>
<sequence length="106" mass="11767">MAKPVKVRRLTDQEGQQLQRIVRRGSTNTVRYRRAMMLLASAGGNRVPVIAQLVQADEDTVRDVIHRFTEIGLACLDPRWAGGRPRLLSPWACPPATSPRTHGATP</sequence>
<dbReference type="Proteomes" id="UP001500305">
    <property type="component" value="Unassembled WGS sequence"/>
</dbReference>
<proteinExistence type="predicted"/>
<evidence type="ECO:0000313" key="2">
    <source>
        <dbReference type="Proteomes" id="UP001500305"/>
    </source>
</evidence>
<dbReference type="Pfam" id="PF13551">
    <property type="entry name" value="HTH_29"/>
    <property type="match status" value="1"/>
</dbReference>
<reference evidence="2" key="1">
    <citation type="journal article" date="2019" name="Int. J. Syst. Evol. Microbiol.">
        <title>The Global Catalogue of Microorganisms (GCM) 10K type strain sequencing project: providing services to taxonomists for standard genome sequencing and annotation.</title>
        <authorList>
            <consortium name="The Broad Institute Genomics Platform"/>
            <consortium name="The Broad Institute Genome Sequencing Center for Infectious Disease"/>
            <person name="Wu L."/>
            <person name="Ma J."/>
        </authorList>
    </citation>
    <scope>NUCLEOTIDE SEQUENCE [LARGE SCALE GENOMIC DNA]</scope>
    <source>
        <strain evidence="2">JCM 7356</strain>
    </source>
</reference>